<name>A0A3T0D969_9FIRM</name>
<gene>
    <name evidence="2" type="ORF">ELD05_12335</name>
</gene>
<keyword evidence="3" id="KW-1185">Reference proteome</keyword>
<protein>
    <submittedName>
        <fullName evidence="2">Zinc ribbon domain-containing protein</fullName>
    </submittedName>
</protein>
<dbReference type="RefSeq" id="WP_127352661.1">
    <property type="nucleotide sequence ID" value="NZ_CP034791.1"/>
</dbReference>
<accession>A0A3T0D969</accession>
<dbReference type="Proteomes" id="UP000282930">
    <property type="component" value="Chromosome"/>
</dbReference>
<evidence type="ECO:0000259" key="1">
    <source>
        <dbReference type="SMART" id="SM00834"/>
    </source>
</evidence>
<evidence type="ECO:0000313" key="2">
    <source>
        <dbReference type="EMBL" id="AZT91332.1"/>
    </source>
</evidence>
<reference evidence="2 3" key="1">
    <citation type="submission" date="2018-12" db="EMBL/GenBank/DDBJ databases">
        <title>Genome sequence from the cellulolytic species, Caldicellulosiruptor changbaiensis.</title>
        <authorList>
            <person name="Blumer-Schuette S.E."/>
            <person name="Mendoza C."/>
        </authorList>
    </citation>
    <scope>NUCLEOTIDE SEQUENCE [LARGE SCALE GENOMIC DNA]</scope>
    <source>
        <strain evidence="2 3">CBS-Z</strain>
    </source>
</reference>
<dbReference type="AlphaFoldDB" id="A0A3T0D969"/>
<dbReference type="SMART" id="SM00834">
    <property type="entry name" value="CxxC_CXXC_SSSS"/>
    <property type="match status" value="1"/>
</dbReference>
<dbReference type="InterPro" id="IPR013429">
    <property type="entry name" value="Regulatory_FmdB_Zinc_ribbon"/>
</dbReference>
<dbReference type="KEGG" id="ccha:ELD05_12335"/>
<sequence length="72" mass="7923">MPFYDLRCKECGEEFNVRASIKERENKEIECPNCHSHELEAVFKSVNIISSSKSSDSGYSCTSGCCGGSCGF</sequence>
<proteinExistence type="predicted"/>
<dbReference type="EMBL" id="CP034791">
    <property type="protein sequence ID" value="AZT91332.1"/>
    <property type="molecule type" value="Genomic_DNA"/>
</dbReference>
<dbReference type="NCBIfam" id="TIGR02605">
    <property type="entry name" value="CxxC_CxxC_SSSS"/>
    <property type="match status" value="1"/>
</dbReference>
<dbReference type="Pfam" id="PF09723">
    <property type="entry name" value="Zn_ribbon_8"/>
    <property type="match status" value="1"/>
</dbReference>
<organism evidence="2 3">
    <name type="scientific">Caldicellulosiruptor changbaiensis</name>
    <dbReference type="NCBI Taxonomy" id="1222016"/>
    <lineage>
        <taxon>Bacteria</taxon>
        <taxon>Bacillati</taxon>
        <taxon>Bacillota</taxon>
        <taxon>Bacillota incertae sedis</taxon>
        <taxon>Caldicellulosiruptorales</taxon>
        <taxon>Caldicellulosiruptoraceae</taxon>
        <taxon>Caldicellulosiruptor</taxon>
    </lineage>
</organism>
<evidence type="ECO:0000313" key="3">
    <source>
        <dbReference type="Proteomes" id="UP000282930"/>
    </source>
</evidence>
<feature type="domain" description="Putative regulatory protein FmdB zinc ribbon" evidence="1">
    <location>
        <begin position="1"/>
        <end position="44"/>
    </location>
</feature>